<organism evidence="2 3">
    <name type="scientific">Pedobacter alpinus</name>
    <dbReference type="NCBI Taxonomy" id="1590643"/>
    <lineage>
        <taxon>Bacteria</taxon>
        <taxon>Pseudomonadati</taxon>
        <taxon>Bacteroidota</taxon>
        <taxon>Sphingobacteriia</taxon>
        <taxon>Sphingobacteriales</taxon>
        <taxon>Sphingobacteriaceae</taxon>
        <taxon>Pedobacter</taxon>
    </lineage>
</organism>
<reference evidence="3" key="1">
    <citation type="journal article" date="2019" name="Int. J. Syst. Evol. Microbiol.">
        <title>The Global Catalogue of Microorganisms (GCM) 10K type strain sequencing project: providing services to taxonomists for standard genome sequencing and annotation.</title>
        <authorList>
            <consortium name="The Broad Institute Genomics Platform"/>
            <consortium name="The Broad Institute Genome Sequencing Center for Infectious Disease"/>
            <person name="Wu L."/>
            <person name="Ma J."/>
        </authorList>
    </citation>
    <scope>NUCLEOTIDE SEQUENCE [LARGE SCALE GENOMIC DNA]</scope>
    <source>
        <strain evidence="3">KCTC 42456</strain>
    </source>
</reference>
<keyword evidence="1" id="KW-0732">Signal</keyword>
<keyword evidence="3" id="KW-1185">Reference proteome</keyword>
<name>A0ABW5TMU8_9SPHI</name>
<dbReference type="EMBL" id="JBHULV010000005">
    <property type="protein sequence ID" value="MFD2730254.1"/>
    <property type="molecule type" value="Genomic_DNA"/>
</dbReference>
<sequence length="113" mass="12769">MKKIMCTSFLIVCALVLRAEYVNASRLCEEVKVNVEKIAQDDDYNFKNFMVNFTPIKHFYFNLTNAQNLSGRDITNLPYTKSNYYPTGGKVKSILALGKIAQCDNSVVVFGVI</sequence>
<dbReference type="Proteomes" id="UP001597546">
    <property type="component" value="Unassembled WGS sequence"/>
</dbReference>
<feature type="signal peptide" evidence="1">
    <location>
        <begin position="1"/>
        <end position="24"/>
    </location>
</feature>
<protein>
    <submittedName>
        <fullName evidence="2">Uncharacterized protein</fullName>
    </submittedName>
</protein>
<evidence type="ECO:0000256" key="1">
    <source>
        <dbReference type="SAM" id="SignalP"/>
    </source>
</evidence>
<feature type="chain" id="PRO_5046834014" evidence="1">
    <location>
        <begin position="25"/>
        <end position="113"/>
    </location>
</feature>
<comment type="caution">
    <text evidence="2">The sequence shown here is derived from an EMBL/GenBank/DDBJ whole genome shotgun (WGS) entry which is preliminary data.</text>
</comment>
<evidence type="ECO:0000313" key="2">
    <source>
        <dbReference type="EMBL" id="MFD2730254.1"/>
    </source>
</evidence>
<dbReference type="RefSeq" id="WP_379041017.1">
    <property type="nucleotide sequence ID" value="NZ_JBHSKW010000006.1"/>
</dbReference>
<gene>
    <name evidence="2" type="ORF">ACFSSE_00905</name>
</gene>
<proteinExistence type="predicted"/>
<evidence type="ECO:0000313" key="3">
    <source>
        <dbReference type="Proteomes" id="UP001597546"/>
    </source>
</evidence>
<accession>A0ABW5TMU8</accession>